<evidence type="ECO:0000259" key="2">
    <source>
        <dbReference type="PROSITE" id="PS51004"/>
    </source>
</evidence>
<sequence length="72" mass="8023">MIHTFLNSNIRNYSYLYIDNATGSLFVGARNRLVQLSLININASNSVKILEVPASESNRKPCFFNGKSDVSV</sequence>
<comment type="caution">
    <text evidence="1">Lacks conserved residue(s) required for the propagation of feature annotation.</text>
</comment>
<protein>
    <recommendedName>
        <fullName evidence="2">Sema domain-containing protein</fullName>
    </recommendedName>
</protein>
<dbReference type="Gene3D" id="2.130.10.10">
    <property type="entry name" value="YVTN repeat-like/Quinoprotein amine dehydrogenase"/>
    <property type="match status" value="1"/>
</dbReference>
<dbReference type="Proteomes" id="UP000005408">
    <property type="component" value="Unassembled WGS sequence"/>
</dbReference>
<evidence type="ECO:0000256" key="1">
    <source>
        <dbReference type="PROSITE-ProRule" id="PRU00352"/>
    </source>
</evidence>
<dbReference type="AlphaFoldDB" id="A0A8W8HRN9"/>
<dbReference type="EnsemblMetazoa" id="G10751.3">
    <property type="protein sequence ID" value="G10751.3:cds"/>
    <property type="gene ID" value="G10751"/>
</dbReference>
<accession>A0A8W8HRN9</accession>
<feature type="domain" description="Sema" evidence="2">
    <location>
        <begin position="1"/>
        <end position="72"/>
    </location>
</feature>
<dbReference type="SUPFAM" id="SSF101912">
    <property type="entry name" value="Sema domain"/>
    <property type="match status" value="1"/>
</dbReference>
<evidence type="ECO:0000313" key="4">
    <source>
        <dbReference type="Proteomes" id="UP000005408"/>
    </source>
</evidence>
<dbReference type="PROSITE" id="PS51004">
    <property type="entry name" value="SEMA"/>
    <property type="match status" value="1"/>
</dbReference>
<dbReference type="InterPro" id="IPR015943">
    <property type="entry name" value="WD40/YVTN_repeat-like_dom_sf"/>
</dbReference>
<organism evidence="3 4">
    <name type="scientific">Magallana gigas</name>
    <name type="common">Pacific oyster</name>
    <name type="synonym">Crassostrea gigas</name>
    <dbReference type="NCBI Taxonomy" id="29159"/>
    <lineage>
        <taxon>Eukaryota</taxon>
        <taxon>Metazoa</taxon>
        <taxon>Spiralia</taxon>
        <taxon>Lophotrochozoa</taxon>
        <taxon>Mollusca</taxon>
        <taxon>Bivalvia</taxon>
        <taxon>Autobranchia</taxon>
        <taxon>Pteriomorphia</taxon>
        <taxon>Ostreida</taxon>
        <taxon>Ostreoidea</taxon>
        <taxon>Ostreidae</taxon>
        <taxon>Magallana</taxon>
    </lineage>
</organism>
<dbReference type="InterPro" id="IPR001627">
    <property type="entry name" value="Semap_dom"/>
</dbReference>
<reference evidence="3" key="1">
    <citation type="submission" date="2022-08" db="UniProtKB">
        <authorList>
            <consortium name="EnsemblMetazoa"/>
        </authorList>
    </citation>
    <scope>IDENTIFICATION</scope>
    <source>
        <strain evidence="3">05x7-T-G4-1.051#20</strain>
    </source>
</reference>
<name>A0A8W8HRN9_MAGGI</name>
<dbReference type="InterPro" id="IPR036352">
    <property type="entry name" value="Semap_dom_sf"/>
</dbReference>
<keyword evidence="4" id="KW-1185">Reference proteome</keyword>
<evidence type="ECO:0000313" key="3">
    <source>
        <dbReference type="EnsemblMetazoa" id="G10751.3:cds"/>
    </source>
</evidence>
<proteinExistence type="predicted"/>